<sequence length="534" mass="62908">MVHAELKYNPYLQKTEIRFNGKVPKINSEVEKFQTKKLQTWLDNLPEIFASELNGYDFDLDFSGNEADFIQLNEVFSGKTVKLKHKNTLESTAEKLSELDELYHWLKTQPNDYFLFDKSIENPQPEISVKFIAEEADQFLPNLVELDVEQLTNASKLIEIDLEDTPIVLALMSSKEFIRQNLQVLQKFIDNHQISQAQLFFWNNTEQNQTRELQDLGIRNPQIINSFSNKTFQCFLDVFPKTNFLVRQLEEFRQKYDKSLLTLSENEVEFDKTNATVLADIKLLSEQIEKLKIAKEAIIQHNNLLPDFDSLLENFNRQIASWQRRKTQIKSDEEAQKKSEDFETLLYESFWTFENDLNIEMTDQLDKFALELQERYKESQYPIVFLVETSQTHVKTKNNFPDLKSDLLKLKKESYVEPQSEMFTDFKNKLFKQPKAPMEMIKKVNYPLENWRNKAKECYEPLLNDLKKQASQALYKSVNQLVETYVDFLTGQISQQEAKKSEKISLLTSDQQKLQADKDWFSTLDDKLTEIENN</sequence>
<dbReference type="AlphaFoldDB" id="A0A7X2D0F1"/>
<gene>
    <name evidence="1" type="ORF">GHI93_07610</name>
</gene>
<evidence type="ECO:0000313" key="2">
    <source>
        <dbReference type="Proteomes" id="UP000439550"/>
    </source>
</evidence>
<proteinExistence type="predicted"/>
<comment type="caution">
    <text evidence="1">The sequence shown here is derived from an EMBL/GenBank/DDBJ whole genome shotgun (WGS) entry which is preliminary data.</text>
</comment>
<dbReference type="EMBL" id="WITJ01000009">
    <property type="protein sequence ID" value="MQW39789.1"/>
    <property type="molecule type" value="Genomic_DNA"/>
</dbReference>
<evidence type="ECO:0000313" key="1">
    <source>
        <dbReference type="EMBL" id="MQW39789.1"/>
    </source>
</evidence>
<dbReference type="OrthoDB" id="9816479at2"/>
<reference evidence="1 2" key="1">
    <citation type="submission" date="2019-10" db="EMBL/GenBank/DDBJ databases">
        <authorList>
            <person name="Dong K."/>
        </authorList>
    </citation>
    <scope>NUCLEOTIDE SEQUENCE [LARGE SCALE GENOMIC DNA]</scope>
    <source>
        <strain evidence="1 2">DSM 28960</strain>
    </source>
</reference>
<dbReference type="RefSeq" id="WP_153496455.1">
    <property type="nucleotide sequence ID" value="NZ_CBCRWP010000007.1"/>
</dbReference>
<organism evidence="1 2">
    <name type="scientific">Lactococcus hircilactis</name>
    <dbReference type="NCBI Taxonomy" id="1494462"/>
    <lineage>
        <taxon>Bacteria</taxon>
        <taxon>Bacillati</taxon>
        <taxon>Bacillota</taxon>
        <taxon>Bacilli</taxon>
        <taxon>Lactobacillales</taxon>
        <taxon>Streptococcaceae</taxon>
        <taxon>Lactococcus</taxon>
    </lineage>
</organism>
<keyword evidence="2" id="KW-1185">Reference proteome</keyword>
<protein>
    <submittedName>
        <fullName evidence="1">Uncharacterized protein</fullName>
    </submittedName>
</protein>
<name>A0A7X2D0F1_9LACT</name>
<dbReference type="Proteomes" id="UP000439550">
    <property type="component" value="Unassembled WGS sequence"/>
</dbReference>
<accession>A0A7X2D0F1</accession>